<name>A0A5C4T296_9BACL</name>
<evidence type="ECO:0000256" key="4">
    <source>
        <dbReference type="ARBA" id="ARBA00023295"/>
    </source>
</evidence>
<accession>A0A5C4T296</accession>
<dbReference type="Pfam" id="PF09261">
    <property type="entry name" value="Alpha-mann_mid"/>
    <property type="match status" value="1"/>
</dbReference>
<dbReference type="InterPro" id="IPR011682">
    <property type="entry name" value="Glyco_hydro_38_C"/>
</dbReference>
<dbReference type="AlphaFoldDB" id="A0A5C4T296"/>
<feature type="domain" description="Glycoside hydrolase family 38 central" evidence="5">
    <location>
        <begin position="231"/>
        <end position="310"/>
    </location>
</feature>
<reference evidence="6 7" key="1">
    <citation type="submission" date="2019-05" db="EMBL/GenBank/DDBJ databases">
        <title>We sequenced the genome of Paenibacillus hemerocallicola KCTC 33185 for further insight into its adaptation and study the phylogeny of Paenibacillus.</title>
        <authorList>
            <person name="Narsing Rao M.P."/>
        </authorList>
    </citation>
    <scope>NUCLEOTIDE SEQUENCE [LARGE SCALE GENOMIC DNA]</scope>
    <source>
        <strain evidence="6 7">KCTC 33185</strain>
    </source>
</reference>
<dbReference type="Gene3D" id="1.20.1270.50">
    <property type="entry name" value="Glycoside hydrolase family 38, central domain"/>
    <property type="match status" value="1"/>
</dbReference>
<protein>
    <submittedName>
        <fullName evidence="6">Alpha-mannosidase</fullName>
    </submittedName>
</protein>
<dbReference type="EMBL" id="VDCQ01000048">
    <property type="protein sequence ID" value="TNJ63133.1"/>
    <property type="molecule type" value="Genomic_DNA"/>
</dbReference>
<dbReference type="InterPro" id="IPR015341">
    <property type="entry name" value="Glyco_hydro_38_cen"/>
</dbReference>
<dbReference type="SUPFAM" id="SSF88688">
    <property type="entry name" value="Families 57/38 glycoside transferase middle domain"/>
    <property type="match status" value="1"/>
</dbReference>
<comment type="caution">
    <text evidence="6">The sequence shown here is derived from an EMBL/GenBank/DDBJ whole genome shotgun (WGS) entry which is preliminary data.</text>
</comment>
<dbReference type="InterPro" id="IPR000602">
    <property type="entry name" value="Glyco_hydro_38_N"/>
</dbReference>
<organism evidence="6 7">
    <name type="scientific">Paenibacillus hemerocallicola</name>
    <dbReference type="NCBI Taxonomy" id="1172614"/>
    <lineage>
        <taxon>Bacteria</taxon>
        <taxon>Bacillati</taxon>
        <taxon>Bacillota</taxon>
        <taxon>Bacilli</taxon>
        <taxon>Bacillales</taxon>
        <taxon>Paenibacillaceae</taxon>
        <taxon>Paenibacillus</taxon>
    </lineage>
</organism>
<dbReference type="Gene3D" id="3.20.110.10">
    <property type="entry name" value="Glycoside hydrolase 38, N terminal domain"/>
    <property type="match status" value="2"/>
</dbReference>
<keyword evidence="7" id="KW-1185">Reference proteome</keyword>
<evidence type="ECO:0000256" key="3">
    <source>
        <dbReference type="ARBA" id="ARBA00022801"/>
    </source>
</evidence>
<evidence type="ECO:0000313" key="6">
    <source>
        <dbReference type="EMBL" id="TNJ63133.1"/>
    </source>
</evidence>
<evidence type="ECO:0000313" key="7">
    <source>
        <dbReference type="Proteomes" id="UP000307943"/>
    </source>
</evidence>
<dbReference type="GO" id="GO:0006013">
    <property type="term" value="P:mannose metabolic process"/>
    <property type="evidence" value="ECO:0007669"/>
    <property type="project" value="InterPro"/>
</dbReference>
<dbReference type="InterPro" id="IPR037094">
    <property type="entry name" value="Glyco_hydro_38_cen_sf"/>
</dbReference>
<evidence type="ECO:0000256" key="1">
    <source>
        <dbReference type="ARBA" id="ARBA00009792"/>
    </source>
</evidence>
<dbReference type="RefSeq" id="WP_139605439.1">
    <property type="nucleotide sequence ID" value="NZ_VDCQ01000048.1"/>
</dbReference>
<dbReference type="SUPFAM" id="SSF74650">
    <property type="entry name" value="Galactose mutarotase-like"/>
    <property type="match status" value="1"/>
</dbReference>
<sequence length="803" mass="90547">MKKLHLISNAHLDPVWLWEWEEGAAEAISTFRVAADFCEQYDGYVFNHNEVILYEWVEQYEPQLFERIRRLVKEGKWHIMGGWYLQPDCNMPSGESFVRQIMSGRRYFAEKFGVAPTTAINFDPAEEFRWIGYDGSAITGHRAFGHYSSSRGGAAKKAKDWLNSHPERTEGLLLWGIGNHGGGPSRIDMDMLAELTAETKDVRIVHSTPEAYFREVHGQRAELPEYRGDLNLWAPGCYTSQIRIKQRHRLLENELFMAEKIWSHVSVLSGLPYPKRELDEAQRDLMMSEFHDILPGSSIQAVEETSLRLLDHGLETMSRIKARGFFALARGERKPAGAEIPVFIYNPHPYPVSGVFECEFQLPDPNYEDGTYTKMDVAREGEYVPSQLEKEASNLNLDWRKRIIIAAELNPQSMNRFDCIPEKIKAEKPIPAMVVDGDILRFANGLLSAEINRTTGLLDRYAINGVDYLRAGAFQPLVIRDNADPWGSKVSEFRDVIGEFRLLDPARAARLSGVKEPGALENVRVIEDGCVRAVVEAFFGYGDSFICFTYKLPKRGTEIEIDLRVFWLEKDTMLKLSLPTLAGAGSRYLGQVAYGTAELPVAGRETVAQQWVAAVDGDTDRVVTVINEGTYGSDYKYGEIRMSLLRSPAYSALPIGKRPLIVSDRFVPRSDQGERSFRFWLNAGSGVDRLPNIGREAQAKNEKPFALSFFPSGDGEELKPLLLVGDPAVLLTACKQAESGEGWIFRLFEPTGCSRAFEVELPAFGVKERIALQPFEIKTLKWSKKDGLRETGLLEQDNDAGEE</sequence>
<proteinExistence type="inferred from homology"/>
<dbReference type="InterPro" id="IPR028995">
    <property type="entry name" value="Glyco_hydro_57/38_cen_sf"/>
</dbReference>
<gene>
    <name evidence="6" type="ORF">FE784_27160</name>
</gene>
<keyword evidence="4" id="KW-0326">Glycosidase</keyword>
<dbReference type="OrthoDB" id="9772207at2"/>
<dbReference type="Pfam" id="PF07748">
    <property type="entry name" value="Glyco_hydro_38C"/>
    <property type="match status" value="1"/>
</dbReference>
<keyword evidence="2" id="KW-0479">Metal-binding</keyword>
<dbReference type="SUPFAM" id="SSF88713">
    <property type="entry name" value="Glycoside hydrolase/deacetylase"/>
    <property type="match status" value="1"/>
</dbReference>
<keyword evidence="3" id="KW-0378">Hydrolase</keyword>
<dbReference type="PANTHER" id="PTHR46017:SF1">
    <property type="entry name" value="ALPHA-MANNOSIDASE 2C1"/>
    <property type="match status" value="1"/>
</dbReference>
<dbReference type="SMART" id="SM00872">
    <property type="entry name" value="Alpha-mann_mid"/>
    <property type="match status" value="1"/>
</dbReference>
<dbReference type="InterPro" id="IPR027291">
    <property type="entry name" value="Glyco_hydro_38_N_sf"/>
</dbReference>
<dbReference type="InterPro" id="IPR011013">
    <property type="entry name" value="Gal_mutarotase_sf_dom"/>
</dbReference>
<dbReference type="Gene3D" id="2.70.98.30">
    <property type="entry name" value="Golgi alpha-mannosidase II, domain 4"/>
    <property type="match status" value="1"/>
</dbReference>
<dbReference type="GO" id="GO:0009313">
    <property type="term" value="P:oligosaccharide catabolic process"/>
    <property type="evidence" value="ECO:0007669"/>
    <property type="project" value="TreeGrafter"/>
</dbReference>
<comment type="similarity">
    <text evidence="1">Belongs to the glycosyl hydrolase 38 family.</text>
</comment>
<evidence type="ECO:0000259" key="5">
    <source>
        <dbReference type="SMART" id="SM00872"/>
    </source>
</evidence>
<dbReference type="GO" id="GO:0046872">
    <property type="term" value="F:metal ion binding"/>
    <property type="evidence" value="ECO:0007669"/>
    <property type="project" value="UniProtKB-KW"/>
</dbReference>
<evidence type="ECO:0000256" key="2">
    <source>
        <dbReference type="ARBA" id="ARBA00022723"/>
    </source>
</evidence>
<dbReference type="Proteomes" id="UP000307943">
    <property type="component" value="Unassembled WGS sequence"/>
</dbReference>
<dbReference type="GO" id="GO:0004559">
    <property type="term" value="F:alpha-mannosidase activity"/>
    <property type="evidence" value="ECO:0007669"/>
    <property type="project" value="InterPro"/>
</dbReference>
<dbReference type="GO" id="GO:0030246">
    <property type="term" value="F:carbohydrate binding"/>
    <property type="evidence" value="ECO:0007669"/>
    <property type="project" value="InterPro"/>
</dbReference>
<dbReference type="InterPro" id="IPR011330">
    <property type="entry name" value="Glyco_hydro/deAcase_b/a-brl"/>
</dbReference>
<dbReference type="Pfam" id="PF01074">
    <property type="entry name" value="Glyco_hydro_38N"/>
    <property type="match status" value="1"/>
</dbReference>
<dbReference type="PANTHER" id="PTHR46017">
    <property type="entry name" value="ALPHA-MANNOSIDASE 2C1"/>
    <property type="match status" value="1"/>
</dbReference>
<dbReference type="CDD" id="cd10789">
    <property type="entry name" value="GH38N_AMII_ER_cytosolic"/>
    <property type="match status" value="1"/>
</dbReference>